<feature type="binding site" evidence="5">
    <location>
        <begin position="250"/>
        <end position="251"/>
    </location>
    <ligand>
        <name>NADPH</name>
        <dbReference type="ChEBI" id="CHEBI:57783"/>
    </ligand>
</feature>
<keyword evidence="3 5" id="KW-0521">NADP</keyword>
<evidence type="ECO:0000256" key="1">
    <source>
        <dbReference type="ARBA" id="ARBA00022490"/>
    </source>
</evidence>
<dbReference type="Proteomes" id="UP001595476">
    <property type="component" value="Unassembled WGS sequence"/>
</dbReference>
<dbReference type="InterPro" id="IPR016428">
    <property type="entry name" value="QueF_type2"/>
</dbReference>
<evidence type="ECO:0000313" key="8">
    <source>
        <dbReference type="Proteomes" id="UP001595476"/>
    </source>
</evidence>
<dbReference type="InterPro" id="IPR043133">
    <property type="entry name" value="GTP-CH-I_C/QueF"/>
</dbReference>
<accession>A0ABV7H7U3</accession>
<evidence type="ECO:0000313" key="7">
    <source>
        <dbReference type="EMBL" id="MFC3149939.1"/>
    </source>
</evidence>
<comment type="pathway">
    <text evidence="5">tRNA modification; tRNA-queuosine biosynthesis.</text>
</comment>
<dbReference type="InterPro" id="IPR029500">
    <property type="entry name" value="QueF"/>
</dbReference>
<protein>
    <recommendedName>
        <fullName evidence="5">NADPH-dependent 7-cyano-7-deazaguanine reductase</fullName>
        <ecNumber evidence="5">1.7.1.13</ecNumber>
    </recommendedName>
    <alternativeName>
        <fullName evidence="5">7-cyano-7-carbaguanine reductase</fullName>
    </alternativeName>
    <alternativeName>
        <fullName evidence="5">NADPH-dependent nitrile oxidoreductase</fullName>
    </alternativeName>
    <alternativeName>
        <fullName evidence="5">PreQ(0) reductase</fullName>
    </alternativeName>
</protein>
<dbReference type="SUPFAM" id="SSF55620">
    <property type="entry name" value="Tetrahydrobiopterin biosynthesis enzymes-like"/>
    <property type="match status" value="1"/>
</dbReference>
<organism evidence="7 8">
    <name type="scientific">Litoribrevibacter euphylliae</name>
    <dbReference type="NCBI Taxonomy" id="1834034"/>
    <lineage>
        <taxon>Bacteria</taxon>
        <taxon>Pseudomonadati</taxon>
        <taxon>Pseudomonadota</taxon>
        <taxon>Gammaproteobacteria</taxon>
        <taxon>Oceanospirillales</taxon>
        <taxon>Oceanospirillaceae</taxon>
        <taxon>Litoribrevibacter</taxon>
    </lineage>
</organism>
<keyword evidence="4 5" id="KW-0560">Oxidoreductase</keyword>
<feature type="active site" description="Thioimide intermediate" evidence="5">
    <location>
        <position position="182"/>
    </location>
</feature>
<dbReference type="InterPro" id="IPR029139">
    <property type="entry name" value="QueF_N"/>
</dbReference>
<keyword evidence="2 5" id="KW-0671">Queuosine biosynthesis</keyword>
<comment type="catalytic activity">
    <reaction evidence="5">
        <text>7-aminomethyl-7-carbaguanine + 2 NADP(+) = 7-cyano-7-carbaguanine + 2 NADPH + 3 H(+)</text>
        <dbReference type="Rhea" id="RHEA:13409"/>
        <dbReference type="ChEBI" id="CHEBI:15378"/>
        <dbReference type="ChEBI" id="CHEBI:45075"/>
        <dbReference type="ChEBI" id="CHEBI:57783"/>
        <dbReference type="ChEBI" id="CHEBI:58349"/>
        <dbReference type="ChEBI" id="CHEBI:58703"/>
        <dbReference type="EC" id="1.7.1.13"/>
    </reaction>
</comment>
<comment type="subcellular location">
    <subcellularLocation>
        <location evidence="5">Cytoplasm</location>
    </subcellularLocation>
</comment>
<dbReference type="Pfam" id="PF14489">
    <property type="entry name" value="QueF"/>
    <property type="match status" value="1"/>
</dbReference>
<evidence type="ECO:0000259" key="6">
    <source>
        <dbReference type="Pfam" id="PF14819"/>
    </source>
</evidence>
<proteinExistence type="inferred from homology"/>
<keyword evidence="8" id="KW-1185">Reference proteome</keyword>
<comment type="function">
    <text evidence="5">Catalyzes the NADPH-dependent reduction of 7-cyano-7-deazaguanine (preQ0) to 7-aminomethyl-7-deazaguanine (preQ1).</text>
</comment>
<feature type="binding site" evidence="5">
    <location>
        <begin position="221"/>
        <end position="222"/>
    </location>
    <ligand>
        <name>substrate</name>
    </ligand>
</feature>
<name>A0ABV7H7U3_9GAMM</name>
<evidence type="ECO:0000256" key="3">
    <source>
        <dbReference type="ARBA" id="ARBA00022857"/>
    </source>
</evidence>
<dbReference type="NCBIfam" id="TIGR03138">
    <property type="entry name" value="QueF"/>
    <property type="match status" value="1"/>
</dbReference>
<feature type="domain" description="NADPH-dependent 7-cyano-7-deazaguanine reductase N-terminal" evidence="6">
    <location>
        <begin position="16"/>
        <end position="126"/>
    </location>
</feature>
<dbReference type="PIRSF" id="PIRSF004750">
    <property type="entry name" value="Nitrile_oxidored_YqcD_prd"/>
    <property type="match status" value="1"/>
</dbReference>
<dbReference type="GO" id="GO:0033739">
    <property type="term" value="F:preQ1 synthase activity"/>
    <property type="evidence" value="ECO:0007669"/>
    <property type="project" value="UniProtKB-EC"/>
</dbReference>
<dbReference type="InterPro" id="IPR050084">
    <property type="entry name" value="NADPH_dep_7-cyano-7-deazaG_red"/>
</dbReference>
<dbReference type="HAMAP" id="MF_00817">
    <property type="entry name" value="QueF_type2"/>
    <property type="match status" value="1"/>
</dbReference>
<comment type="caution">
    <text evidence="7">The sequence shown here is derived from an EMBL/GenBank/DDBJ whole genome shotgun (WGS) entry which is preliminary data.</text>
</comment>
<evidence type="ECO:0000256" key="4">
    <source>
        <dbReference type="ARBA" id="ARBA00023002"/>
    </source>
</evidence>
<evidence type="ECO:0000256" key="5">
    <source>
        <dbReference type="HAMAP-Rule" id="MF_00817"/>
    </source>
</evidence>
<feature type="active site" description="Proton donor" evidence="5">
    <location>
        <position position="189"/>
    </location>
</feature>
<evidence type="ECO:0000256" key="2">
    <source>
        <dbReference type="ARBA" id="ARBA00022785"/>
    </source>
</evidence>
<dbReference type="PANTHER" id="PTHR34354:SF1">
    <property type="entry name" value="NADPH-DEPENDENT 7-CYANO-7-DEAZAGUANINE REDUCTASE"/>
    <property type="match status" value="1"/>
</dbReference>
<reference evidence="8" key="1">
    <citation type="journal article" date="2019" name="Int. J. Syst. Evol. Microbiol.">
        <title>The Global Catalogue of Microorganisms (GCM) 10K type strain sequencing project: providing services to taxonomists for standard genome sequencing and annotation.</title>
        <authorList>
            <consortium name="The Broad Institute Genomics Platform"/>
            <consortium name="The Broad Institute Genome Sequencing Center for Infectious Disease"/>
            <person name="Wu L."/>
            <person name="Ma J."/>
        </authorList>
    </citation>
    <scope>NUCLEOTIDE SEQUENCE [LARGE SCALE GENOMIC DNA]</scope>
    <source>
        <strain evidence="8">KCTC 52438</strain>
    </source>
</reference>
<keyword evidence="1 5" id="KW-0963">Cytoplasm</keyword>
<dbReference type="Pfam" id="PF14819">
    <property type="entry name" value="QueF_N"/>
    <property type="match status" value="1"/>
</dbReference>
<sequence length="277" mass="31200">MGGKEVDSSLGKEVEYEFNYNPELLFPISRQEGRSRIPVDSEDLPFDGIDIWTGYEISWLNEKGKPVVRVAEFTLPAKTPNLVESKSFKLYLNSFNQTVFESESSVLQAMEKDLSEAAGGEVKVALYPVNSETFECSSVDGVCVDDLDVAINVYEPDASLLQSDSSIKVSEVLYSHLLRSNCPVTGQPDWGTLVVHYTGNKLDREAFLKYVISFRQHTGFHEQCVEQAFVDLKKATSAEELIVYARYLRRGGLDINPYRSMNGHLPAACLKHRFHRQ</sequence>
<comment type="subunit">
    <text evidence="5">Homodimer.</text>
</comment>
<dbReference type="RefSeq" id="WP_386715823.1">
    <property type="nucleotide sequence ID" value="NZ_JBHRSZ010000002.1"/>
</dbReference>
<feature type="binding site" evidence="5">
    <location>
        <begin position="83"/>
        <end position="85"/>
    </location>
    <ligand>
        <name>substrate</name>
    </ligand>
</feature>
<dbReference type="EC" id="1.7.1.13" evidence="5"/>
<gene>
    <name evidence="5 7" type="primary">queF</name>
    <name evidence="7" type="ORF">ACFOEK_02760</name>
</gene>
<dbReference type="Gene3D" id="3.30.1130.10">
    <property type="match status" value="2"/>
</dbReference>
<comment type="similarity">
    <text evidence="5">Belongs to the GTP cyclohydrolase I family. QueF type 2 subfamily.</text>
</comment>
<feature type="binding site" evidence="5">
    <location>
        <begin position="85"/>
        <end position="86"/>
    </location>
    <ligand>
        <name>NADPH</name>
        <dbReference type="ChEBI" id="CHEBI:57783"/>
    </ligand>
</feature>
<dbReference type="PANTHER" id="PTHR34354">
    <property type="entry name" value="NADPH-DEPENDENT 7-CYANO-7-DEAZAGUANINE REDUCTASE"/>
    <property type="match status" value="1"/>
</dbReference>
<dbReference type="EMBL" id="JBHRSZ010000002">
    <property type="protein sequence ID" value="MFC3149939.1"/>
    <property type="molecule type" value="Genomic_DNA"/>
</dbReference>